<proteinExistence type="predicted"/>
<dbReference type="InParanoid" id="A0A0R0KT40"/>
<dbReference type="EnsemblPlants" id="KRH69975">
    <property type="protein sequence ID" value="KRH69975"/>
    <property type="gene ID" value="GLYMA_02G060300"/>
</dbReference>
<name>A0A0R0KT40_SOYBN</name>
<evidence type="ECO:0000313" key="1">
    <source>
        <dbReference type="EMBL" id="KRH69975.1"/>
    </source>
</evidence>
<sequence>MLVFEPIRSSCGGVIVFFEVATMFGQVHARSLSSSPRLRRRLVGVDLKEDLDEGPSDLRKERWERERGRDTLWGKKDEI</sequence>
<accession>A0A0R0KT40</accession>
<evidence type="ECO:0000313" key="2">
    <source>
        <dbReference type="EnsemblPlants" id="KRH69975"/>
    </source>
</evidence>
<keyword evidence="3" id="KW-1185">Reference proteome</keyword>
<reference evidence="2" key="2">
    <citation type="submission" date="2018-02" db="UniProtKB">
        <authorList>
            <consortium name="EnsemblPlants"/>
        </authorList>
    </citation>
    <scope>IDENTIFICATION</scope>
    <source>
        <strain evidence="2">Williams 82</strain>
    </source>
</reference>
<dbReference type="Proteomes" id="UP000008827">
    <property type="component" value="Chromosome 2"/>
</dbReference>
<dbReference type="Gramene" id="KRH69975">
    <property type="protein sequence ID" value="KRH69975"/>
    <property type="gene ID" value="GLYMA_02G060300"/>
</dbReference>
<organism evidence="1">
    <name type="scientific">Glycine max</name>
    <name type="common">Soybean</name>
    <name type="synonym">Glycine hispida</name>
    <dbReference type="NCBI Taxonomy" id="3847"/>
    <lineage>
        <taxon>Eukaryota</taxon>
        <taxon>Viridiplantae</taxon>
        <taxon>Streptophyta</taxon>
        <taxon>Embryophyta</taxon>
        <taxon>Tracheophyta</taxon>
        <taxon>Spermatophyta</taxon>
        <taxon>Magnoliopsida</taxon>
        <taxon>eudicotyledons</taxon>
        <taxon>Gunneridae</taxon>
        <taxon>Pentapetalae</taxon>
        <taxon>rosids</taxon>
        <taxon>fabids</taxon>
        <taxon>Fabales</taxon>
        <taxon>Fabaceae</taxon>
        <taxon>Papilionoideae</taxon>
        <taxon>50 kb inversion clade</taxon>
        <taxon>NPAAA clade</taxon>
        <taxon>indigoferoid/millettioid clade</taxon>
        <taxon>Phaseoleae</taxon>
        <taxon>Glycine</taxon>
        <taxon>Glycine subgen. Soja</taxon>
    </lineage>
</organism>
<gene>
    <name evidence="1" type="ORF">GLYMA_02G060300</name>
</gene>
<reference evidence="1 2" key="1">
    <citation type="journal article" date="2010" name="Nature">
        <title>Genome sequence of the palaeopolyploid soybean.</title>
        <authorList>
            <person name="Schmutz J."/>
            <person name="Cannon S.B."/>
            <person name="Schlueter J."/>
            <person name="Ma J."/>
            <person name="Mitros T."/>
            <person name="Nelson W."/>
            <person name="Hyten D.L."/>
            <person name="Song Q."/>
            <person name="Thelen J.J."/>
            <person name="Cheng J."/>
            <person name="Xu D."/>
            <person name="Hellsten U."/>
            <person name="May G.D."/>
            <person name="Yu Y."/>
            <person name="Sakurai T."/>
            <person name="Umezawa T."/>
            <person name="Bhattacharyya M.K."/>
            <person name="Sandhu D."/>
            <person name="Valliyodan B."/>
            <person name="Lindquist E."/>
            <person name="Peto M."/>
            <person name="Grant D."/>
            <person name="Shu S."/>
            <person name="Goodstein D."/>
            <person name="Barry K."/>
            <person name="Futrell-Griggs M."/>
            <person name="Abernathy B."/>
            <person name="Du J."/>
            <person name="Tian Z."/>
            <person name="Zhu L."/>
            <person name="Gill N."/>
            <person name="Joshi T."/>
            <person name="Libault M."/>
            <person name="Sethuraman A."/>
            <person name="Zhang X.-C."/>
            <person name="Shinozaki K."/>
            <person name="Nguyen H.T."/>
            <person name="Wing R.A."/>
            <person name="Cregan P."/>
            <person name="Specht J."/>
            <person name="Grimwood J."/>
            <person name="Rokhsar D."/>
            <person name="Stacey G."/>
            <person name="Shoemaker R.C."/>
            <person name="Jackson S.A."/>
        </authorList>
    </citation>
    <scope>NUCLEOTIDE SEQUENCE</scope>
    <source>
        <strain evidence="2">cv. Williams 82</strain>
        <tissue evidence="1">Callus</tissue>
    </source>
</reference>
<evidence type="ECO:0000313" key="3">
    <source>
        <dbReference type="Proteomes" id="UP000008827"/>
    </source>
</evidence>
<protein>
    <submittedName>
        <fullName evidence="1 2">Uncharacterized protein</fullName>
    </submittedName>
</protein>
<dbReference type="EMBL" id="CM000835">
    <property type="protein sequence ID" value="KRH69975.1"/>
    <property type="molecule type" value="Genomic_DNA"/>
</dbReference>
<reference evidence="1" key="3">
    <citation type="submission" date="2018-07" db="EMBL/GenBank/DDBJ databases">
        <title>WGS assembly of Glycine max.</title>
        <authorList>
            <person name="Schmutz J."/>
            <person name="Cannon S."/>
            <person name="Schlueter J."/>
            <person name="Ma J."/>
            <person name="Mitros T."/>
            <person name="Nelson W."/>
            <person name="Hyten D."/>
            <person name="Song Q."/>
            <person name="Thelen J."/>
            <person name="Cheng J."/>
            <person name="Xu D."/>
            <person name="Hellsten U."/>
            <person name="May G."/>
            <person name="Yu Y."/>
            <person name="Sakurai T."/>
            <person name="Umezawa T."/>
            <person name="Bhattacharyya M."/>
            <person name="Sandhu D."/>
            <person name="Valliyodan B."/>
            <person name="Lindquist E."/>
            <person name="Peto M."/>
            <person name="Grant D."/>
            <person name="Shu S."/>
            <person name="Goodstein D."/>
            <person name="Barry K."/>
            <person name="Futrell-Griggs M."/>
            <person name="Abernathy B."/>
            <person name="Du J."/>
            <person name="Tian Z."/>
            <person name="Zhu L."/>
            <person name="Gill N."/>
            <person name="Joshi T."/>
            <person name="Libault M."/>
            <person name="Sethuraman A."/>
            <person name="Zhang X."/>
            <person name="Shinozaki K."/>
            <person name="Nguyen H."/>
            <person name="Wing R."/>
            <person name="Cregan P."/>
            <person name="Specht J."/>
            <person name="Grimwood J."/>
            <person name="Rokhsar D."/>
            <person name="Stacey G."/>
            <person name="Shoemaker R."/>
            <person name="Jackson S."/>
        </authorList>
    </citation>
    <scope>NUCLEOTIDE SEQUENCE</scope>
    <source>
        <tissue evidence="1">Callus</tissue>
    </source>
</reference>
<dbReference type="AlphaFoldDB" id="A0A0R0KT40"/>